<protein>
    <submittedName>
        <fullName evidence="3">Uncharacterized protein</fullName>
    </submittedName>
</protein>
<reference evidence="3 4" key="1">
    <citation type="submission" date="2024-06" db="EMBL/GenBank/DDBJ databases">
        <title>The Natural Products Discovery Center: Release of the First 8490 Sequenced Strains for Exploring Actinobacteria Biosynthetic Diversity.</title>
        <authorList>
            <person name="Kalkreuter E."/>
            <person name="Kautsar S.A."/>
            <person name="Yang D."/>
            <person name="Bader C.D."/>
            <person name="Teijaro C.N."/>
            <person name="Fluegel L."/>
            <person name="Davis C.M."/>
            <person name="Simpson J.R."/>
            <person name="Lauterbach L."/>
            <person name="Steele A.D."/>
            <person name="Gui C."/>
            <person name="Meng S."/>
            <person name="Li G."/>
            <person name="Viehrig K."/>
            <person name="Ye F."/>
            <person name="Su P."/>
            <person name="Kiefer A.F."/>
            <person name="Nichols A."/>
            <person name="Cepeda A.J."/>
            <person name="Yan W."/>
            <person name="Fan B."/>
            <person name="Jiang Y."/>
            <person name="Adhikari A."/>
            <person name="Zheng C.-J."/>
            <person name="Schuster L."/>
            <person name="Cowan T.M."/>
            <person name="Smanski M.J."/>
            <person name="Chevrette M.G."/>
            <person name="De Carvalho L.P.S."/>
            <person name="Shen B."/>
        </authorList>
    </citation>
    <scope>NUCLEOTIDE SEQUENCE [LARGE SCALE GENOMIC DNA]</scope>
    <source>
        <strain evidence="3 4">NPDC049344</strain>
    </source>
</reference>
<comment type="caution">
    <text evidence="3">The sequence shown here is derived from an EMBL/GenBank/DDBJ whole genome shotgun (WGS) entry which is preliminary data.</text>
</comment>
<keyword evidence="2" id="KW-0812">Transmembrane</keyword>
<feature type="region of interest" description="Disordered" evidence="1">
    <location>
        <begin position="1"/>
        <end position="43"/>
    </location>
</feature>
<gene>
    <name evidence="3" type="ORF">AB0K36_07250</name>
</gene>
<evidence type="ECO:0000313" key="3">
    <source>
        <dbReference type="EMBL" id="MEV4680559.1"/>
    </source>
</evidence>
<accession>A0ABV3HPR3</accession>
<keyword evidence="2" id="KW-0472">Membrane</keyword>
<dbReference type="EMBL" id="JBFAQK010000006">
    <property type="protein sequence ID" value="MEV4680559.1"/>
    <property type="molecule type" value="Genomic_DNA"/>
</dbReference>
<feature type="compositionally biased region" description="Basic and acidic residues" evidence="1">
    <location>
        <begin position="7"/>
        <end position="38"/>
    </location>
</feature>
<name>A0ABV3HPR3_9ACTN</name>
<feature type="transmembrane region" description="Helical" evidence="2">
    <location>
        <begin position="48"/>
        <end position="70"/>
    </location>
</feature>
<sequence length="107" mass="11522">MEPQPSRPDRSHGIPSPEGERTGVADLERGIAESESGGRPRRHRCRSVLSAVTLFLAALPSVLSAVAVWADSVVEGTDGLRRARVLDDPGAEGGFGRWYGERETRPS</sequence>
<evidence type="ECO:0000313" key="4">
    <source>
        <dbReference type="Proteomes" id="UP001552521"/>
    </source>
</evidence>
<organism evidence="3 4">
    <name type="scientific">Streptomyces kurssanovii</name>
    <dbReference type="NCBI Taxonomy" id="67312"/>
    <lineage>
        <taxon>Bacteria</taxon>
        <taxon>Bacillati</taxon>
        <taxon>Actinomycetota</taxon>
        <taxon>Actinomycetes</taxon>
        <taxon>Kitasatosporales</taxon>
        <taxon>Streptomycetaceae</taxon>
        <taxon>Streptomyces</taxon>
    </lineage>
</organism>
<keyword evidence="2" id="KW-1133">Transmembrane helix</keyword>
<evidence type="ECO:0000256" key="1">
    <source>
        <dbReference type="SAM" id="MobiDB-lite"/>
    </source>
</evidence>
<keyword evidence="4" id="KW-1185">Reference proteome</keyword>
<dbReference type="RefSeq" id="WP_364589482.1">
    <property type="nucleotide sequence ID" value="NZ_JBFAQK010000006.1"/>
</dbReference>
<proteinExistence type="predicted"/>
<dbReference type="Proteomes" id="UP001552521">
    <property type="component" value="Unassembled WGS sequence"/>
</dbReference>
<evidence type="ECO:0000256" key="2">
    <source>
        <dbReference type="SAM" id="Phobius"/>
    </source>
</evidence>